<gene>
    <name evidence="1" type="ORF">DM484_25005</name>
</gene>
<dbReference type="Proteomes" id="UP000249396">
    <property type="component" value="Unassembled WGS sequence"/>
</dbReference>
<dbReference type="AlphaFoldDB" id="A0A2W4QIU3"/>
<protein>
    <submittedName>
        <fullName evidence="1">ISNCY family transposase</fullName>
    </submittedName>
</protein>
<accession>A0A2W4QIU3</accession>
<evidence type="ECO:0000313" key="2">
    <source>
        <dbReference type="Proteomes" id="UP000249396"/>
    </source>
</evidence>
<organism evidence="1 2">
    <name type="scientific">Candidatus Methylumidiphilus alinenensis</name>
    <dbReference type="NCBI Taxonomy" id="2202197"/>
    <lineage>
        <taxon>Bacteria</taxon>
        <taxon>Pseudomonadati</taxon>
        <taxon>Pseudomonadota</taxon>
        <taxon>Gammaproteobacteria</taxon>
        <taxon>Methylococcales</taxon>
        <taxon>Candidatus Methylumidiphilus</taxon>
    </lineage>
</organism>
<sequence>MSAPFGQFALTMGDITRLIRGTFETFIDPRTGKNKSYTLVDAGLSAFSVFFMQCPSFLEYQRTLE</sequence>
<evidence type="ECO:0000313" key="1">
    <source>
        <dbReference type="EMBL" id="PZN72095.1"/>
    </source>
</evidence>
<comment type="caution">
    <text evidence="1">The sequence shown here is derived from an EMBL/GenBank/DDBJ whole genome shotgun (WGS) entry which is preliminary data.</text>
</comment>
<name>A0A2W4QIU3_9GAMM</name>
<feature type="non-terminal residue" evidence="1">
    <location>
        <position position="65"/>
    </location>
</feature>
<dbReference type="EMBL" id="QJPH01000499">
    <property type="protein sequence ID" value="PZN72095.1"/>
    <property type="molecule type" value="Genomic_DNA"/>
</dbReference>
<reference evidence="1 2" key="1">
    <citation type="journal article" date="2018" name="Aquat. Microb. Ecol.">
        <title>Gammaproteobacterial methanotrophs dominate.</title>
        <authorList>
            <person name="Rissanen A.J."/>
            <person name="Saarenheimo J."/>
            <person name="Tiirola M."/>
            <person name="Peura S."/>
            <person name="Aalto S.L."/>
            <person name="Karvinen A."/>
            <person name="Nykanen H."/>
        </authorList>
    </citation>
    <scope>NUCLEOTIDE SEQUENCE [LARGE SCALE GENOMIC DNA]</scope>
    <source>
        <strain evidence="1">AMbin10</strain>
    </source>
</reference>
<proteinExistence type="predicted"/>